<sequence length="348" mass="38531">MTIQYIDKNGERAQLPDREALVQALRDGKVGAGTQVYVPARQGYVPLEQLFDLDRLRRGDTSRRETAPAAKPRPELPKKTNSKIVGVLGVVVLLAVSWGITQGLMGQREKEQENRRQLADDLSRVKGQMQDVIDRSPASGASDAAPASSANVARMSSPIGQLVSDHLVEIRALNAAHERNVESIVNDNFMTPQSLSSKAGIAANRTKLAAMRSSVEEFFSAMERSKTEYFRKVEQIGPGGLSPENAQRRRDVMDFLQRAHQANLSMMDSMEKMNDFAAEHHPSLRNGNMVFKTDAEVARWKQLAAVLDGERRKLEALEEENKRSEKRAMEKMQNAIGELRKPVAGAGG</sequence>
<keyword evidence="2" id="KW-0472">Membrane</keyword>
<name>A0A3N7HQG2_9BURK</name>
<feature type="compositionally biased region" description="Basic and acidic residues" evidence="1">
    <location>
        <begin position="56"/>
        <end position="78"/>
    </location>
</feature>
<feature type="region of interest" description="Disordered" evidence="1">
    <location>
        <begin position="318"/>
        <end position="348"/>
    </location>
</feature>
<comment type="caution">
    <text evidence="3">The sequence shown here is derived from an EMBL/GenBank/DDBJ whole genome shotgun (WGS) entry which is preliminary data.</text>
</comment>
<feature type="transmembrane region" description="Helical" evidence="2">
    <location>
        <begin position="84"/>
        <end position="106"/>
    </location>
</feature>
<keyword evidence="2" id="KW-0812">Transmembrane</keyword>
<proteinExistence type="predicted"/>
<dbReference type="Proteomes" id="UP000267464">
    <property type="component" value="Unassembled WGS sequence"/>
</dbReference>
<evidence type="ECO:0000313" key="4">
    <source>
        <dbReference type="Proteomes" id="UP000267464"/>
    </source>
</evidence>
<reference evidence="3 4" key="2">
    <citation type="submission" date="2018-12" db="EMBL/GenBank/DDBJ databases">
        <title>Rhizobacter gummiphilus sp. nov., a rubber-degrading bacterium isolated from the soil of a botanical garden in Japan.</title>
        <authorList>
            <person name="Shunsuke S.S."/>
        </authorList>
    </citation>
    <scope>NUCLEOTIDE SEQUENCE [LARGE SCALE GENOMIC DNA]</scope>
    <source>
        <strain evidence="3 4">S-16</strain>
    </source>
</reference>
<dbReference type="RefSeq" id="WP_124540968.1">
    <property type="nucleotide sequence ID" value="NZ_QUSW01000003.1"/>
</dbReference>
<evidence type="ECO:0000313" key="3">
    <source>
        <dbReference type="EMBL" id="RQP24434.1"/>
    </source>
</evidence>
<protein>
    <submittedName>
        <fullName evidence="3">Uncharacterized protein</fullName>
    </submittedName>
</protein>
<dbReference type="AlphaFoldDB" id="A0A3N7HQG2"/>
<organism evidence="3 4">
    <name type="scientific">Piscinibacter terrae</name>
    <dbReference type="NCBI Taxonomy" id="2496871"/>
    <lineage>
        <taxon>Bacteria</taxon>
        <taxon>Pseudomonadati</taxon>
        <taxon>Pseudomonadota</taxon>
        <taxon>Betaproteobacteria</taxon>
        <taxon>Burkholderiales</taxon>
        <taxon>Sphaerotilaceae</taxon>
        <taxon>Piscinibacter</taxon>
    </lineage>
</organism>
<keyword evidence="4" id="KW-1185">Reference proteome</keyword>
<gene>
    <name evidence="3" type="ORF">DZC73_14185</name>
</gene>
<evidence type="ECO:0000256" key="2">
    <source>
        <dbReference type="SAM" id="Phobius"/>
    </source>
</evidence>
<dbReference type="EMBL" id="QUSW01000003">
    <property type="protein sequence ID" value="RQP24434.1"/>
    <property type="molecule type" value="Genomic_DNA"/>
</dbReference>
<feature type="region of interest" description="Disordered" evidence="1">
    <location>
        <begin position="56"/>
        <end position="79"/>
    </location>
</feature>
<feature type="compositionally biased region" description="Basic and acidic residues" evidence="1">
    <location>
        <begin position="318"/>
        <end position="330"/>
    </location>
</feature>
<reference evidence="3 4" key="1">
    <citation type="submission" date="2018-08" db="EMBL/GenBank/DDBJ databases">
        <authorList>
            <person name="Khan S.A."/>
            <person name="Jeon C.O."/>
            <person name="Chun B.H."/>
            <person name="Jeong S.E."/>
        </authorList>
    </citation>
    <scope>NUCLEOTIDE SEQUENCE [LARGE SCALE GENOMIC DNA]</scope>
    <source>
        <strain evidence="3 4">S-16</strain>
    </source>
</reference>
<evidence type="ECO:0000256" key="1">
    <source>
        <dbReference type="SAM" id="MobiDB-lite"/>
    </source>
</evidence>
<accession>A0A3N7HQG2</accession>
<keyword evidence="2" id="KW-1133">Transmembrane helix</keyword>